<reference evidence="2" key="1">
    <citation type="journal article" date="2020" name="Stud. Mycol.">
        <title>101 Dothideomycetes genomes: a test case for predicting lifestyles and emergence of pathogens.</title>
        <authorList>
            <person name="Haridas S."/>
            <person name="Albert R."/>
            <person name="Binder M."/>
            <person name="Bloem J."/>
            <person name="Labutti K."/>
            <person name="Salamov A."/>
            <person name="Andreopoulos B."/>
            <person name="Baker S."/>
            <person name="Barry K."/>
            <person name="Bills G."/>
            <person name="Bluhm B."/>
            <person name="Cannon C."/>
            <person name="Castanera R."/>
            <person name="Culley D."/>
            <person name="Daum C."/>
            <person name="Ezra D."/>
            <person name="Gonzalez J."/>
            <person name="Henrissat B."/>
            <person name="Kuo A."/>
            <person name="Liang C."/>
            <person name="Lipzen A."/>
            <person name="Lutzoni F."/>
            <person name="Magnuson J."/>
            <person name="Mondo S."/>
            <person name="Nolan M."/>
            <person name="Ohm R."/>
            <person name="Pangilinan J."/>
            <person name="Park H.-J."/>
            <person name="Ramirez L."/>
            <person name="Alfaro M."/>
            <person name="Sun H."/>
            <person name="Tritt A."/>
            <person name="Yoshinaga Y."/>
            <person name="Zwiers L.-H."/>
            <person name="Turgeon B."/>
            <person name="Goodwin S."/>
            <person name="Spatafora J."/>
            <person name="Crous P."/>
            <person name="Grigoriev I."/>
        </authorList>
    </citation>
    <scope>NUCLEOTIDE SEQUENCE</scope>
    <source>
        <strain evidence="2">CBS 269.34</strain>
    </source>
</reference>
<feature type="compositionally biased region" description="Low complexity" evidence="1">
    <location>
        <begin position="153"/>
        <end position="167"/>
    </location>
</feature>
<feature type="compositionally biased region" description="Polar residues" evidence="1">
    <location>
        <begin position="168"/>
        <end position="178"/>
    </location>
</feature>
<gene>
    <name evidence="2" type="ORF">BU16DRAFT_586318</name>
</gene>
<feature type="compositionally biased region" description="Polar residues" evidence="1">
    <location>
        <begin position="132"/>
        <end position="151"/>
    </location>
</feature>
<dbReference type="AlphaFoldDB" id="A0A6A6Q9V0"/>
<dbReference type="EMBL" id="MU004199">
    <property type="protein sequence ID" value="KAF2489198.1"/>
    <property type="molecule type" value="Genomic_DNA"/>
</dbReference>
<feature type="region of interest" description="Disordered" evidence="1">
    <location>
        <begin position="13"/>
        <end position="35"/>
    </location>
</feature>
<feature type="compositionally biased region" description="Polar residues" evidence="1">
    <location>
        <begin position="21"/>
        <end position="35"/>
    </location>
</feature>
<evidence type="ECO:0000256" key="1">
    <source>
        <dbReference type="SAM" id="MobiDB-lite"/>
    </source>
</evidence>
<name>A0A6A6Q9V0_9PEZI</name>
<keyword evidence="3" id="KW-1185">Reference proteome</keyword>
<protein>
    <submittedName>
        <fullName evidence="2">Uncharacterized protein</fullName>
    </submittedName>
</protein>
<sequence length="266" mass="29004">MFSAKITRRIPATPCAKGERGSTSSKRSTPARNNEWNAIDLPPGVCFVSILPPHSSYPSPPLLYRFRSSAAVFHNITESPTSLSTDRDNAAITHASTLDIVCSASPALRSAGVAIYTHADEDNNLCTRPWSKRTTPPHTQRQDRFLSSSPLQLPYNNLRTTTPLTRLSSRAVSSPSRDVQTDAREDDVYPQAKRIQAKPLHTTQSSTYEDADSARTVHKLGPPTRRTEPANTQSPPSGLLATTLLRARTGTAPASPEGNCQFNMLV</sequence>
<evidence type="ECO:0000313" key="3">
    <source>
        <dbReference type="Proteomes" id="UP000799750"/>
    </source>
</evidence>
<dbReference type="Proteomes" id="UP000799750">
    <property type="component" value="Unassembled WGS sequence"/>
</dbReference>
<accession>A0A6A6Q9V0</accession>
<proteinExistence type="predicted"/>
<evidence type="ECO:0000313" key="2">
    <source>
        <dbReference type="EMBL" id="KAF2489198.1"/>
    </source>
</evidence>
<organism evidence="2 3">
    <name type="scientific">Lophium mytilinum</name>
    <dbReference type="NCBI Taxonomy" id="390894"/>
    <lineage>
        <taxon>Eukaryota</taxon>
        <taxon>Fungi</taxon>
        <taxon>Dikarya</taxon>
        <taxon>Ascomycota</taxon>
        <taxon>Pezizomycotina</taxon>
        <taxon>Dothideomycetes</taxon>
        <taxon>Pleosporomycetidae</taxon>
        <taxon>Mytilinidiales</taxon>
        <taxon>Mytilinidiaceae</taxon>
        <taxon>Lophium</taxon>
    </lineage>
</organism>
<feature type="region of interest" description="Disordered" evidence="1">
    <location>
        <begin position="127"/>
        <end position="238"/>
    </location>
</feature>